<proteinExistence type="predicted"/>
<dbReference type="OrthoDB" id="4232400at2759"/>
<accession>A0A2I1D7E2</accession>
<reference evidence="1" key="1">
    <citation type="submission" date="2016-12" db="EMBL/GenBank/DDBJ databases">
        <title>The genomes of Aspergillus section Nigri reveals drivers in fungal speciation.</title>
        <authorList>
            <consortium name="DOE Joint Genome Institute"/>
            <person name="Vesth T.C."/>
            <person name="Nybo J."/>
            <person name="Theobald S."/>
            <person name="Brandl J."/>
            <person name="Frisvad J.C."/>
            <person name="Nielsen K.F."/>
            <person name="Lyhne E.K."/>
            <person name="Kogle M.E."/>
            <person name="Kuo A."/>
            <person name="Riley R."/>
            <person name="Clum A."/>
            <person name="Nolan M."/>
            <person name="Lipzen A."/>
            <person name="Salamov A."/>
            <person name="Henrissat B."/>
            <person name="Wiebenga A."/>
            <person name="De vries R.P."/>
            <person name="Grigoriev I.V."/>
            <person name="Mortensen U.H."/>
            <person name="Andersen M.R."/>
            <person name="Baker S.E."/>
        </authorList>
    </citation>
    <scope>NUCLEOTIDE SEQUENCE</scope>
    <source>
        <strain evidence="1">IBT 28561</strain>
    </source>
</reference>
<name>A0A2I1D7E2_ASPC2</name>
<sequence length="56" mass="6210">MPSTDCLQPPLTPEERSIVKGYGGWTAFMQSYLLKPWENNDVEEAKAILKGLAVGE</sequence>
<dbReference type="EMBL" id="MSFM01000004">
    <property type="protein sequence ID" value="PKY05800.1"/>
    <property type="molecule type" value="Genomic_DNA"/>
</dbReference>
<evidence type="ECO:0000313" key="2">
    <source>
        <dbReference type="Proteomes" id="UP000234254"/>
    </source>
</evidence>
<evidence type="ECO:0000313" key="1">
    <source>
        <dbReference type="EMBL" id="PKY05800.1"/>
    </source>
</evidence>
<comment type="caution">
    <text evidence="1">The sequence shown here is derived from an EMBL/GenBank/DDBJ whole genome shotgun (WGS) entry which is preliminary data.</text>
</comment>
<dbReference type="RefSeq" id="XP_024694394.1">
    <property type="nucleotide sequence ID" value="XM_024836950.1"/>
</dbReference>
<dbReference type="Proteomes" id="UP000234254">
    <property type="component" value="Unassembled WGS sequence"/>
</dbReference>
<protein>
    <submittedName>
        <fullName evidence="1">Uncharacterized protein</fullName>
    </submittedName>
</protein>
<dbReference type="GeneID" id="36544474"/>
<keyword evidence="2" id="KW-1185">Reference proteome</keyword>
<organism evidence="1 2">
    <name type="scientific">Aspergillus campestris (strain IBT 28561)</name>
    <dbReference type="NCBI Taxonomy" id="1392248"/>
    <lineage>
        <taxon>Eukaryota</taxon>
        <taxon>Fungi</taxon>
        <taxon>Dikarya</taxon>
        <taxon>Ascomycota</taxon>
        <taxon>Pezizomycotina</taxon>
        <taxon>Eurotiomycetes</taxon>
        <taxon>Eurotiomycetidae</taxon>
        <taxon>Eurotiales</taxon>
        <taxon>Aspergillaceae</taxon>
        <taxon>Aspergillus</taxon>
        <taxon>Aspergillus subgen. Circumdati</taxon>
    </lineage>
</organism>
<gene>
    <name evidence="1" type="ORF">P168DRAFT_289220</name>
</gene>
<dbReference type="VEuPathDB" id="FungiDB:P168DRAFT_289220"/>
<dbReference type="AlphaFoldDB" id="A0A2I1D7E2"/>